<keyword evidence="6" id="KW-0093">Biotin biosynthesis</keyword>
<evidence type="ECO:0000259" key="11">
    <source>
        <dbReference type="Pfam" id="PF00155"/>
    </source>
</evidence>
<dbReference type="GO" id="GO:0030170">
    <property type="term" value="F:pyridoxal phosphate binding"/>
    <property type="evidence" value="ECO:0007669"/>
    <property type="project" value="InterPro"/>
</dbReference>
<dbReference type="InterPro" id="IPR015421">
    <property type="entry name" value="PyrdxlP-dep_Trfase_major"/>
</dbReference>
<name>E3H814_ILYPC</name>
<dbReference type="RefSeq" id="WP_013387912.1">
    <property type="nucleotide sequence ID" value="NC_014632.1"/>
</dbReference>
<comment type="similarity">
    <text evidence="3 10">Belongs to the class-II pyridoxal-phosphate-dependent aminotransferase family. BioF subfamily.</text>
</comment>
<organism evidence="12 13">
    <name type="scientific">Ilyobacter polytropus (strain ATCC 51220 / DSM 2926 / LMG 16218 / CuHBu1)</name>
    <dbReference type="NCBI Taxonomy" id="572544"/>
    <lineage>
        <taxon>Bacteria</taxon>
        <taxon>Fusobacteriati</taxon>
        <taxon>Fusobacteriota</taxon>
        <taxon>Fusobacteriia</taxon>
        <taxon>Fusobacteriales</taxon>
        <taxon>Fusobacteriaceae</taxon>
        <taxon>Ilyobacter</taxon>
    </lineage>
</organism>
<proteinExistence type="inferred from homology"/>
<dbReference type="UniPathway" id="UPA00078"/>
<evidence type="ECO:0000256" key="10">
    <source>
        <dbReference type="RuleBase" id="RU003693"/>
    </source>
</evidence>
<dbReference type="PANTHER" id="PTHR13693">
    <property type="entry name" value="CLASS II AMINOTRANSFERASE/8-AMINO-7-OXONONANOATE SYNTHASE"/>
    <property type="match status" value="1"/>
</dbReference>
<dbReference type="SUPFAM" id="SSF53383">
    <property type="entry name" value="PLP-dependent transferases"/>
    <property type="match status" value="1"/>
</dbReference>
<dbReference type="EMBL" id="CP002281">
    <property type="protein sequence ID" value="ADO83245.1"/>
    <property type="molecule type" value="Genomic_DNA"/>
</dbReference>
<evidence type="ECO:0000256" key="1">
    <source>
        <dbReference type="ARBA" id="ARBA00001933"/>
    </source>
</evidence>
<dbReference type="EC" id="2.3.1.47" evidence="10"/>
<evidence type="ECO:0000256" key="4">
    <source>
        <dbReference type="ARBA" id="ARBA00011738"/>
    </source>
</evidence>
<dbReference type="KEGG" id="ipo:Ilyop_1465"/>
<sequence>MMKEIKEKLISLKGEGLFREIKDIDKLEGKHIWMEGNKYLDFSSSNYIGFRDDRRIIDAAKDALEKYGMGSGASRVVVGTASLYKELEELIASEKKKEAALIFNSGYDANLGIISTIIGKNDVVFCDKLNHASIYDGIRLSGAKMIRFRHNDMKDLENKLRMFRKGYKRALIVVDSVFSMDGDKANLVEIVRLKEKYDVTLMIDEAHGGGVLGEEGLGLAEELGILEAIDINMGTFSKAYGSQGAYVAASKEIIDYLINHCRSLVYTTSMPPVVVGASLEAMKLTKNEKERRDHLKYLGDYLRSRLNEAEIDTLESTTQIVPVVVGDNDETLGLSVFLKDHGIMAPAIRKPTVTTPRIRISLSSNHSKEDIDFLVETVLEYTNRKRSKKDKVIKWVKNVLHKTHNQEKKDKKNIQ</sequence>
<feature type="modified residue" description="N6-(pyridoxal phosphate)lysine" evidence="9">
    <location>
        <position position="238"/>
    </location>
</feature>
<dbReference type="NCBIfam" id="TIGR00858">
    <property type="entry name" value="bioF"/>
    <property type="match status" value="1"/>
</dbReference>
<dbReference type="InterPro" id="IPR004839">
    <property type="entry name" value="Aminotransferase_I/II_large"/>
</dbReference>
<evidence type="ECO:0000256" key="7">
    <source>
        <dbReference type="ARBA" id="ARBA00022898"/>
    </source>
</evidence>
<dbReference type="Gene3D" id="3.90.1150.10">
    <property type="entry name" value="Aspartate Aminotransferase, domain 1"/>
    <property type="match status" value="1"/>
</dbReference>
<dbReference type="STRING" id="572544.Ilyop_1465"/>
<evidence type="ECO:0000256" key="5">
    <source>
        <dbReference type="ARBA" id="ARBA00022679"/>
    </source>
</evidence>
<dbReference type="PANTHER" id="PTHR13693:SF100">
    <property type="entry name" value="8-AMINO-7-OXONONANOATE SYNTHASE"/>
    <property type="match status" value="1"/>
</dbReference>
<dbReference type="InterPro" id="IPR004723">
    <property type="entry name" value="AONS_Archaea/Proteobacteria"/>
</dbReference>
<evidence type="ECO:0000256" key="8">
    <source>
        <dbReference type="ARBA" id="ARBA00047715"/>
    </source>
</evidence>
<keyword evidence="12" id="KW-0012">Acyltransferase</keyword>
<dbReference type="Proteomes" id="UP000006875">
    <property type="component" value="Chromosome"/>
</dbReference>
<dbReference type="AlphaFoldDB" id="E3H814"/>
<comment type="pathway">
    <text evidence="2 10">Cofactor biosynthesis; biotin biosynthesis.</text>
</comment>
<comment type="subunit">
    <text evidence="4 10">Homodimer.</text>
</comment>
<dbReference type="InterPro" id="IPR001917">
    <property type="entry name" value="Aminotrans_II_pyridoxalP_BS"/>
</dbReference>
<dbReference type="PROSITE" id="PS00599">
    <property type="entry name" value="AA_TRANSFER_CLASS_2"/>
    <property type="match status" value="1"/>
</dbReference>
<evidence type="ECO:0000256" key="9">
    <source>
        <dbReference type="PIRSR" id="PIRSR604723-51"/>
    </source>
</evidence>
<comment type="cofactor">
    <cofactor evidence="1 9 10">
        <name>pyridoxal 5'-phosphate</name>
        <dbReference type="ChEBI" id="CHEBI:597326"/>
    </cofactor>
</comment>
<dbReference type="Gene3D" id="3.40.640.10">
    <property type="entry name" value="Type I PLP-dependent aspartate aminotransferase-like (Major domain)"/>
    <property type="match status" value="1"/>
</dbReference>
<evidence type="ECO:0000313" key="12">
    <source>
        <dbReference type="EMBL" id="ADO83245.1"/>
    </source>
</evidence>
<comment type="catalytic activity">
    <reaction evidence="8 10">
        <text>6-carboxyhexanoyl-[ACP] + L-alanine + H(+) = (8S)-8-amino-7-oxononanoate + holo-[ACP] + CO2</text>
        <dbReference type="Rhea" id="RHEA:42288"/>
        <dbReference type="Rhea" id="RHEA-COMP:9685"/>
        <dbReference type="Rhea" id="RHEA-COMP:9955"/>
        <dbReference type="ChEBI" id="CHEBI:15378"/>
        <dbReference type="ChEBI" id="CHEBI:16526"/>
        <dbReference type="ChEBI" id="CHEBI:57972"/>
        <dbReference type="ChEBI" id="CHEBI:64479"/>
        <dbReference type="ChEBI" id="CHEBI:78846"/>
        <dbReference type="ChEBI" id="CHEBI:149468"/>
        <dbReference type="EC" id="2.3.1.47"/>
    </reaction>
</comment>
<dbReference type="Pfam" id="PF00155">
    <property type="entry name" value="Aminotran_1_2"/>
    <property type="match status" value="1"/>
</dbReference>
<dbReference type="GO" id="GO:0008710">
    <property type="term" value="F:8-amino-7-oxononanoate synthase activity"/>
    <property type="evidence" value="ECO:0007669"/>
    <property type="project" value="UniProtKB-UniRule"/>
</dbReference>
<reference evidence="12 13" key="1">
    <citation type="journal article" date="2010" name="Stand. Genomic Sci.">
        <title>Complete genome sequence of Ilyobacter polytropus type strain (CuHbu1).</title>
        <authorList>
            <person name="Sikorski J."/>
            <person name="Chertkov O."/>
            <person name="Lapidus A."/>
            <person name="Nolan M."/>
            <person name="Lucas S."/>
            <person name="Del Rio T.G."/>
            <person name="Tice H."/>
            <person name="Cheng J.F."/>
            <person name="Tapia R."/>
            <person name="Han C."/>
            <person name="Goodwin L."/>
            <person name="Pitluck S."/>
            <person name="Liolios K."/>
            <person name="Ivanova N."/>
            <person name="Mavromatis K."/>
            <person name="Mikhailova N."/>
            <person name="Pati A."/>
            <person name="Chen A."/>
            <person name="Palaniappan K."/>
            <person name="Land M."/>
            <person name="Hauser L."/>
            <person name="Chang Y.J."/>
            <person name="Jeffries C.D."/>
            <person name="Brambilla E."/>
            <person name="Yasawong M."/>
            <person name="Rohde M."/>
            <person name="Pukall R."/>
            <person name="Spring S."/>
            <person name="Goker M."/>
            <person name="Woyke T."/>
            <person name="Bristow J."/>
            <person name="Eisen J.A."/>
            <person name="Markowitz V."/>
            <person name="Hugenholtz P."/>
            <person name="Kyrpides N.C."/>
            <person name="Klenk H.P."/>
        </authorList>
    </citation>
    <scope>NUCLEOTIDE SEQUENCE [LARGE SCALE GENOMIC DNA]</scope>
    <source>
        <strain evidence="13">ATCC 51220 / DSM 2926 / LMG 16218 / CuHBu1</strain>
    </source>
</reference>
<dbReference type="CDD" id="cd06454">
    <property type="entry name" value="KBL_like"/>
    <property type="match status" value="1"/>
</dbReference>
<gene>
    <name evidence="12" type="ordered locus">Ilyop_1465</name>
</gene>
<dbReference type="eggNOG" id="COG0156">
    <property type="taxonomic scope" value="Bacteria"/>
</dbReference>
<dbReference type="InterPro" id="IPR050087">
    <property type="entry name" value="AON_synthase_class-II"/>
</dbReference>
<protein>
    <recommendedName>
        <fullName evidence="10">8-amino-7-ketopelargonate synthase</fullName>
        <ecNumber evidence="10">2.3.1.47</ecNumber>
    </recommendedName>
</protein>
<dbReference type="InterPro" id="IPR015424">
    <property type="entry name" value="PyrdxlP-dep_Trfase"/>
</dbReference>
<dbReference type="OrthoDB" id="9807157at2"/>
<keyword evidence="7 9" id="KW-0663">Pyridoxal phosphate</keyword>
<evidence type="ECO:0000256" key="2">
    <source>
        <dbReference type="ARBA" id="ARBA00004746"/>
    </source>
</evidence>
<evidence type="ECO:0000256" key="3">
    <source>
        <dbReference type="ARBA" id="ARBA00010008"/>
    </source>
</evidence>
<keyword evidence="5 10" id="KW-0808">Transferase</keyword>
<keyword evidence="13" id="KW-1185">Reference proteome</keyword>
<accession>E3H814</accession>
<dbReference type="InterPro" id="IPR015422">
    <property type="entry name" value="PyrdxlP-dep_Trfase_small"/>
</dbReference>
<dbReference type="HOGENOM" id="CLU_015846_11_2_0"/>
<feature type="domain" description="Aminotransferase class I/classII large" evidence="11">
    <location>
        <begin position="38"/>
        <end position="377"/>
    </location>
</feature>
<evidence type="ECO:0000313" key="13">
    <source>
        <dbReference type="Proteomes" id="UP000006875"/>
    </source>
</evidence>
<dbReference type="GO" id="GO:0009102">
    <property type="term" value="P:biotin biosynthetic process"/>
    <property type="evidence" value="ECO:0007669"/>
    <property type="project" value="UniProtKB-UniRule"/>
</dbReference>
<comment type="function">
    <text evidence="10">Catalyzes the decarboxylative condensation of pimeloyl-[acyl-carrier protein] and L-alanine to produce 8-amino-7-oxononanoate (AON), [acyl-carrier protein], and carbon dioxide.</text>
</comment>
<evidence type="ECO:0000256" key="6">
    <source>
        <dbReference type="ARBA" id="ARBA00022756"/>
    </source>
</evidence>